<protein>
    <submittedName>
        <fullName evidence="2">Thioredoxin family protein</fullName>
    </submittedName>
</protein>
<dbReference type="Pfam" id="PF13899">
    <property type="entry name" value="Thioredoxin_7"/>
    <property type="match status" value="1"/>
</dbReference>
<sequence length="439" mass="47245">MAAIEWLDGGLDAAFALARAQQRPLFLYWGAVWCPPCNRVKADLFARDEFIRRSRSVLCHHLDGDSVGAQALAARYWLRSYPTLVLYAPDGGEITRLPCELDGELFDAAFDAALAVHAAGSDAASALRAALSGERAPSADEWSLLSHYSWDTDEGKLLDGRELAPTLAALADAALAGAGANPDAAVRLRLHAQLAAGSADAASLLAVFGDARLARSNMDILSNSGINLIKIASRREELVAALSGTAAQWADDFWLSAPDRLAAVRLQMRLTRLLAPTQGLQEQVRQRVEEALAESSDPYERHTLVNTAVSALNDAGLAAQAEQVLLAELPRSHSPYYFMLSLASSAKRRGDTAGVLAWYGKAWEAAVGPATRLQWGVTYVSSLIELAPQDADRIEQAMQALQTDIAAAGPDAHHQRNLTQLQKLHKLGVSADIRTRSQL</sequence>
<evidence type="ECO:0000313" key="3">
    <source>
        <dbReference type="Proteomes" id="UP000666369"/>
    </source>
</evidence>
<comment type="caution">
    <text evidence="2">The sequence shown here is derived from an EMBL/GenBank/DDBJ whole genome shotgun (WGS) entry which is preliminary data.</text>
</comment>
<organism evidence="2 3">
    <name type="scientific">Duganella aceris</name>
    <dbReference type="NCBI Taxonomy" id="2703883"/>
    <lineage>
        <taxon>Bacteria</taxon>
        <taxon>Pseudomonadati</taxon>
        <taxon>Pseudomonadota</taxon>
        <taxon>Betaproteobacteria</taxon>
        <taxon>Burkholderiales</taxon>
        <taxon>Oxalobacteraceae</taxon>
        <taxon>Telluria group</taxon>
        <taxon>Duganella</taxon>
    </lineage>
</organism>
<dbReference type="EMBL" id="JAADJT010000001">
    <property type="protein sequence ID" value="NGZ83082.1"/>
    <property type="molecule type" value="Genomic_DNA"/>
</dbReference>
<dbReference type="Gene3D" id="3.40.30.10">
    <property type="entry name" value="Glutaredoxin"/>
    <property type="match status" value="1"/>
</dbReference>
<evidence type="ECO:0000259" key="1">
    <source>
        <dbReference type="PROSITE" id="PS51352"/>
    </source>
</evidence>
<dbReference type="InterPro" id="IPR013766">
    <property type="entry name" value="Thioredoxin_domain"/>
</dbReference>
<dbReference type="PROSITE" id="PS51352">
    <property type="entry name" value="THIOREDOXIN_2"/>
    <property type="match status" value="1"/>
</dbReference>
<name>A0ABX0FEW1_9BURK</name>
<proteinExistence type="predicted"/>
<reference evidence="3" key="2">
    <citation type="submission" date="2023-07" db="EMBL/GenBank/DDBJ databases">
        <title>Duganella aceri sp. nov., isolated from tree sap.</title>
        <authorList>
            <person name="Kim I.S."/>
        </authorList>
    </citation>
    <scope>NUCLEOTIDE SEQUENCE [LARGE SCALE GENOMIC DNA]</scope>
    <source>
        <strain evidence="3">SAP-35</strain>
    </source>
</reference>
<evidence type="ECO:0000313" key="2">
    <source>
        <dbReference type="EMBL" id="NGZ83082.1"/>
    </source>
</evidence>
<feature type="domain" description="Thioredoxin" evidence="1">
    <location>
        <begin position="1"/>
        <end position="115"/>
    </location>
</feature>
<dbReference type="SUPFAM" id="SSF52833">
    <property type="entry name" value="Thioredoxin-like"/>
    <property type="match status" value="1"/>
</dbReference>
<keyword evidence="3" id="KW-1185">Reference proteome</keyword>
<accession>A0ABX0FEW1</accession>
<reference evidence="2 3" key="1">
    <citation type="submission" date="2020-01" db="EMBL/GenBank/DDBJ databases">
        <authorList>
            <person name="Lee S.D."/>
        </authorList>
    </citation>
    <scope>NUCLEOTIDE SEQUENCE [LARGE SCALE GENOMIC DNA]</scope>
    <source>
        <strain evidence="2 3">SAP-35</strain>
    </source>
</reference>
<dbReference type="InterPro" id="IPR036249">
    <property type="entry name" value="Thioredoxin-like_sf"/>
</dbReference>
<dbReference type="Proteomes" id="UP000666369">
    <property type="component" value="Unassembled WGS sequence"/>
</dbReference>
<gene>
    <name evidence="2" type="ORF">GW587_02250</name>
</gene>
<dbReference type="RefSeq" id="WP_166098013.1">
    <property type="nucleotide sequence ID" value="NZ_JAADJT010000001.1"/>
</dbReference>